<organism evidence="2 3">
    <name type="scientific">Ramularia collo-cygni</name>
    <dbReference type="NCBI Taxonomy" id="112498"/>
    <lineage>
        <taxon>Eukaryota</taxon>
        <taxon>Fungi</taxon>
        <taxon>Dikarya</taxon>
        <taxon>Ascomycota</taxon>
        <taxon>Pezizomycotina</taxon>
        <taxon>Dothideomycetes</taxon>
        <taxon>Dothideomycetidae</taxon>
        <taxon>Mycosphaerellales</taxon>
        <taxon>Mycosphaerellaceae</taxon>
        <taxon>Ramularia</taxon>
    </lineage>
</organism>
<reference evidence="2 3" key="1">
    <citation type="submission" date="2016-03" db="EMBL/GenBank/DDBJ databases">
        <authorList>
            <person name="Ploux O."/>
        </authorList>
    </citation>
    <scope>NUCLEOTIDE SEQUENCE [LARGE SCALE GENOMIC DNA]</scope>
    <source>
        <strain evidence="2 3">URUG2</strain>
    </source>
</reference>
<keyword evidence="3" id="KW-1185">Reference proteome</keyword>
<protein>
    <submittedName>
        <fullName evidence="2">Uncharacterized protein</fullName>
    </submittedName>
</protein>
<accession>A0A2D3VAY0</accession>
<dbReference type="EMBL" id="FJUY01000008">
    <property type="protein sequence ID" value="CZT19824.1"/>
    <property type="molecule type" value="Genomic_DNA"/>
</dbReference>
<evidence type="ECO:0000313" key="2">
    <source>
        <dbReference type="EMBL" id="CZT19824.1"/>
    </source>
</evidence>
<dbReference type="Proteomes" id="UP000225277">
    <property type="component" value="Unassembled WGS sequence"/>
</dbReference>
<evidence type="ECO:0000313" key="3">
    <source>
        <dbReference type="Proteomes" id="UP000225277"/>
    </source>
</evidence>
<feature type="compositionally biased region" description="Polar residues" evidence="1">
    <location>
        <begin position="1"/>
        <end position="17"/>
    </location>
</feature>
<gene>
    <name evidence="2" type="ORF">RCC_05680</name>
</gene>
<proteinExistence type="predicted"/>
<sequence>MSRRASNCISNPSSDSMHPSHRSAVKATPSGIVETVRLTMLDISSRRVDSERPVNQSREHFRSSCATDKFFVRLNGYLQIPTVASVIPAFSASRTLKSFSTALEEPC</sequence>
<dbReference type="RefSeq" id="XP_023626714.1">
    <property type="nucleotide sequence ID" value="XM_023770946.1"/>
</dbReference>
<dbReference type="AlphaFoldDB" id="A0A2D3VAY0"/>
<dbReference type="GeneID" id="35600833"/>
<evidence type="ECO:0000256" key="1">
    <source>
        <dbReference type="SAM" id="MobiDB-lite"/>
    </source>
</evidence>
<feature type="region of interest" description="Disordered" evidence="1">
    <location>
        <begin position="1"/>
        <end position="29"/>
    </location>
</feature>
<name>A0A2D3VAY0_9PEZI</name>